<evidence type="ECO:0000259" key="5">
    <source>
        <dbReference type="PROSITE" id="PS50106"/>
    </source>
</evidence>
<accession>G3NPF2</accession>
<dbReference type="PROSITE" id="PS50105">
    <property type="entry name" value="SAM_DOMAIN"/>
    <property type="match status" value="1"/>
</dbReference>
<dbReference type="SUPFAM" id="SSF47769">
    <property type="entry name" value="SAM/Pointed domain"/>
    <property type="match status" value="1"/>
</dbReference>
<dbReference type="eggNOG" id="KOG1738">
    <property type="taxonomic scope" value="Eukaryota"/>
</dbReference>
<dbReference type="GeneTree" id="ENSGT00940000156709"/>
<dbReference type="PROSITE" id="PS50106">
    <property type="entry name" value="PDZ"/>
    <property type="match status" value="1"/>
</dbReference>
<dbReference type="AlphaFoldDB" id="G3NPF2"/>
<dbReference type="STRING" id="69293.ENSGACP00000007216"/>
<evidence type="ECO:0000313" key="7">
    <source>
        <dbReference type="Ensembl" id="ENSGACP00000007216.2"/>
    </source>
</evidence>
<feature type="domain" description="PDZ" evidence="5">
    <location>
        <begin position="202"/>
        <end position="257"/>
    </location>
</feature>
<dbReference type="GO" id="GO:0005737">
    <property type="term" value="C:cytoplasm"/>
    <property type="evidence" value="ECO:0007669"/>
    <property type="project" value="InterPro"/>
</dbReference>
<dbReference type="Pfam" id="PF00536">
    <property type="entry name" value="SAM_1"/>
    <property type="match status" value="1"/>
</dbReference>
<dbReference type="InterPro" id="IPR013761">
    <property type="entry name" value="SAM/pointed_sf"/>
</dbReference>
<reference evidence="7" key="3">
    <citation type="submission" date="2025-09" db="UniProtKB">
        <authorList>
            <consortium name="Ensembl"/>
        </authorList>
    </citation>
    <scope>IDENTIFICATION</scope>
</reference>
<dbReference type="Gene3D" id="2.30.42.10">
    <property type="match status" value="1"/>
</dbReference>
<name>G3NPF2_GASAC</name>
<feature type="compositionally biased region" description="Low complexity" evidence="2">
    <location>
        <begin position="258"/>
        <end position="278"/>
    </location>
</feature>
<dbReference type="GO" id="GO:0009966">
    <property type="term" value="P:regulation of signal transduction"/>
    <property type="evidence" value="ECO:0007669"/>
    <property type="project" value="InterPro"/>
</dbReference>
<keyword evidence="8" id="KW-1185">Reference proteome</keyword>
<sequence>MRVRVWADGLDDCLQQYVCVFERGGVCGERLLRISHAELEELGVSRIGHQELILEAVDLLCALNSGLETESVRTLAHKLGASAKNLQNFISGRRRSSQSESRSSRRLPNDLLTSVVDLITAAKSLLAWLDRSPFAAVADYSVTRNNVIQLCLELTTIVQQDCTVFETENKILHVCKTLSEVCEHIVCVSSDPLVSQSAHLELVHLTNVKTSEGLGMYIKSTYDGLHVITGTTEGSPADRCKKIHAGDEVIQVNHQTVPTRSPGSSSATPSGTPTKSSAIQDLYIPPPPAEPYTPRDETGTLPGDEGGRSHGGVGVAKRSESPNSFLDQESHRREEEEPAYCTTPTYGRLRPISMPVECNWVGDYEDPAKLNRENRREATLMRYVGLSGVDERTGSEDYSSHTARPGKRTNDTAKRAKRRSHHSQSPSHYVLQTNQRDSPPRDAASVYHVSLSCLFFLASLSRRRVSCKALGRGDCEGWLWRKRDAKGYFSQKWKKYWFVLKDNCLYWYINEEDEKAEGFVSLPEFKIDRASECRKKYAFKACHPKVKSFYFAADGVDDMNRWLSRLNMAAVGYAERERIRQEQDYWSESEHEEDTTSSPKQDSPPPPYDTYPRPPSMSAYLEGRTTRLSSTETSRSRSSQEDFLCGETGSPGRSSSSQRRSWQDLIETPLTEAGLHYLQTGPLEDAVFAEPGPGGGTMMAGAVYTLPAQRNVPLPMAMQRLIPMATQGGKPRSFTLPRDSNLHTLLTPPALKSTLTVRFCPPLSSLEPGEGGSEGASLGDLFRACEQGGVCPLGRGSDARGQSECRQSFLRRAADPQLNERLHRLRILTSTLKEGELALIDRLLSIPTYQELFSQKPDSAADSDPGPPLTPSFSHTHSYIETHV</sequence>
<dbReference type="PROSITE" id="PS51290">
    <property type="entry name" value="CRIC"/>
    <property type="match status" value="1"/>
</dbReference>
<feature type="compositionally biased region" description="Polar residues" evidence="2">
    <location>
        <begin position="423"/>
        <end position="437"/>
    </location>
</feature>
<feature type="region of interest" description="Disordered" evidence="2">
    <location>
        <begin position="586"/>
        <end position="662"/>
    </location>
</feature>
<dbReference type="SMART" id="SM00233">
    <property type="entry name" value="PH"/>
    <property type="match status" value="1"/>
</dbReference>
<dbReference type="SUPFAM" id="SSF50156">
    <property type="entry name" value="PDZ domain-like"/>
    <property type="match status" value="1"/>
</dbReference>
<proteinExistence type="inferred from homology"/>
<evidence type="ECO:0000313" key="8">
    <source>
        <dbReference type="Proteomes" id="UP000007635"/>
    </source>
</evidence>
<dbReference type="Ensembl" id="ENSGACT00000007234.2">
    <property type="protein sequence ID" value="ENSGACP00000007216.2"/>
    <property type="gene ID" value="ENSGACG00000005455.2"/>
</dbReference>
<organism evidence="7 8">
    <name type="scientific">Gasterosteus aculeatus aculeatus</name>
    <name type="common">three-spined stickleback</name>
    <dbReference type="NCBI Taxonomy" id="481459"/>
    <lineage>
        <taxon>Eukaryota</taxon>
        <taxon>Metazoa</taxon>
        <taxon>Chordata</taxon>
        <taxon>Craniata</taxon>
        <taxon>Vertebrata</taxon>
        <taxon>Euteleostomi</taxon>
        <taxon>Actinopterygii</taxon>
        <taxon>Neopterygii</taxon>
        <taxon>Teleostei</taxon>
        <taxon>Neoteleostei</taxon>
        <taxon>Acanthomorphata</taxon>
        <taxon>Eupercaria</taxon>
        <taxon>Perciformes</taxon>
        <taxon>Cottioidei</taxon>
        <taxon>Gasterosteales</taxon>
        <taxon>Gasterosteidae</taxon>
        <taxon>Gasterosteus</taxon>
    </lineage>
</organism>
<dbReference type="InParanoid" id="G3NPF2"/>
<dbReference type="InterPro" id="IPR017874">
    <property type="entry name" value="CRIC_domain"/>
</dbReference>
<evidence type="ECO:0000256" key="2">
    <source>
        <dbReference type="SAM" id="MobiDB-lite"/>
    </source>
</evidence>
<dbReference type="InterPro" id="IPR010599">
    <property type="entry name" value="CNK2/3_dom"/>
</dbReference>
<dbReference type="Bgee" id="ENSGACG00000005455">
    <property type="expression patterns" value="Expressed in telencephalon and 2 other cell types or tissues"/>
</dbReference>
<dbReference type="Proteomes" id="UP000007635">
    <property type="component" value="Chromosome XXI"/>
</dbReference>
<dbReference type="Gene3D" id="2.30.29.30">
    <property type="entry name" value="Pleckstrin-homology domain (PH domain)/Phosphotyrosine-binding domain (PTB)"/>
    <property type="match status" value="1"/>
</dbReference>
<feature type="region of interest" description="Disordered" evidence="2">
    <location>
        <begin position="856"/>
        <end position="884"/>
    </location>
</feature>
<feature type="region of interest" description="Disordered" evidence="2">
    <location>
        <begin position="391"/>
        <end position="441"/>
    </location>
</feature>
<evidence type="ECO:0000259" key="4">
    <source>
        <dbReference type="PROSITE" id="PS50105"/>
    </source>
</evidence>
<feature type="domain" description="SAM" evidence="4">
    <location>
        <begin position="1"/>
        <end position="63"/>
    </location>
</feature>
<dbReference type="Pfam" id="PF10534">
    <property type="entry name" value="CRIC_ras_sig"/>
    <property type="match status" value="1"/>
</dbReference>
<dbReference type="CDD" id="cd06748">
    <property type="entry name" value="PDZ_CNK1_2_3-like"/>
    <property type="match status" value="1"/>
</dbReference>
<evidence type="ECO:0000256" key="1">
    <source>
        <dbReference type="ARBA" id="ARBA00009498"/>
    </source>
</evidence>
<feature type="domain" description="CRIC" evidence="6">
    <location>
        <begin position="71"/>
        <end position="165"/>
    </location>
</feature>
<comment type="similarity">
    <text evidence="1">Belongs to the CNKSR family.</text>
</comment>
<dbReference type="PANTHER" id="PTHR12844:SF21">
    <property type="entry name" value="CONNECTOR ENHANCER OF KINASE SUPPRESSOR OF RAS 2"/>
    <property type="match status" value="1"/>
</dbReference>
<dbReference type="InterPro" id="IPR001478">
    <property type="entry name" value="PDZ"/>
</dbReference>
<dbReference type="FunFam" id="2.30.29.30:FF:000092">
    <property type="entry name" value="Connector enhancer of kinase suppressor of Ras 2"/>
    <property type="match status" value="1"/>
</dbReference>
<feature type="compositionally biased region" description="Acidic residues" evidence="2">
    <location>
        <begin position="586"/>
        <end position="595"/>
    </location>
</feature>
<dbReference type="Pfam" id="PF00169">
    <property type="entry name" value="PH"/>
    <property type="match status" value="1"/>
</dbReference>
<dbReference type="InterPro" id="IPR011993">
    <property type="entry name" value="PH-like_dom_sf"/>
</dbReference>
<dbReference type="FunFam" id="2.30.42.10:FF:000060">
    <property type="entry name" value="Connector enhancer of kinase suppressor of Ras 2"/>
    <property type="match status" value="1"/>
</dbReference>
<feature type="domain" description="PH" evidence="3">
    <location>
        <begin position="472"/>
        <end position="571"/>
    </location>
</feature>
<evidence type="ECO:0000259" key="3">
    <source>
        <dbReference type="PROSITE" id="PS50003"/>
    </source>
</evidence>
<dbReference type="Gene3D" id="1.10.150.50">
    <property type="entry name" value="Transcription Factor, Ets-1"/>
    <property type="match status" value="1"/>
</dbReference>
<feature type="compositionally biased region" description="Pro residues" evidence="2">
    <location>
        <begin position="602"/>
        <end position="615"/>
    </location>
</feature>
<dbReference type="GO" id="GO:0016020">
    <property type="term" value="C:membrane"/>
    <property type="evidence" value="ECO:0007669"/>
    <property type="project" value="InterPro"/>
</dbReference>
<reference evidence="7" key="2">
    <citation type="submission" date="2025-08" db="UniProtKB">
        <authorList>
            <consortium name="Ensembl"/>
        </authorList>
    </citation>
    <scope>IDENTIFICATION</scope>
</reference>
<dbReference type="InterPro" id="IPR001660">
    <property type="entry name" value="SAM"/>
</dbReference>
<dbReference type="InterPro" id="IPR001849">
    <property type="entry name" value="PH_domain"/>
</dbReference>
<dbReference type="Pfam" id="PF06663">
    <property type="entry name" value="CNK2_3_dom"/>
    <property type="match status" value="1"/>
</dbReference>
<dbReference type="PROSITE" id="PS50003">
    <property type="entry name" value="PH_DOMAIN"/>
    <property type="match status" value="1"/>
</dbReference>
<dbReference type="Pfam" id="PF00595">
    <property type="entry name" value="PDZ"/>
    <property type="match status" value="1"/>
</dbReference>
<dbReference type="CDD" id="cd01260">
    <property type="entry name" value="PH_CNK_mammalian-like"/>
    <property type="match status" value="1"/>
</dbReference>
<dbReference type="OMA" id="DVPYRCD"/>
<reference evidence="7 8" key="1">
    <citation type="journal article" date="2021" name="G3 (Bethesda)">
        <title>Improved contiguity of the threespine stickleback genome using long-read sequencing.</title>
        <authorList>
            <person name="Nath S."/>
            <person name="Shaw D.E."/>
            <person name="White M.A."/>
        </authorList>
    </citation>
    <scope>NUCLEOTIDE SEQUENCE [LARGE SCALE GENOMIC DNA]</scope>
    <source>
        <strain evidence="7 8">Lake Benthic</strain>
    </source>
</reference>
<feature type="region of interest" description="Disordered" evidence="2">
    <location>
        <begin position="251"/>
        <end position="342"/>
    </location>
</feature>
<dbReference type="PANTHER" id="PTHR12844">
    <property type="entry name" value="CONNECTOR ENCHANCER OF KINASE SUPPRESSOR OF RAS"/>
    <property type="match status" value="1"/>
</dbReference>
<dbReference type="InterPro" id="IPR036034">
    <property type="entry name" value="PDZ_sf"/>
</dbReference>
<dbReference type="InterPro" id="IPR051566">
    <property type="entry name" value="CNKSR"/>
</dbReference>
<dbReference type="SUPFAM" id="SSF50729">
    <property type="entry name" value="PH domain-like"/>
    <property type="match status" value="1"/>
</dbReference>
<evidence type="ECO:0000259" key="6">
    <source>
        <dbReference type="PROSITE" id="PS51290"/>
    </source>
</evidence>
<protein>
    <submittedName>
        <fullName evidence="7">Connector enhancer of kinase suppressor of Ras 2</fullName>
    </submittedName>
</protein>